<evidence type="ECO:0000259" key="6">
    <source>
        <dbReference type="Pfam" id="PF25772"/>
    </source>
</evidence>
<evidence type="ECO:0000313" key="8">
    <source>
        <dbReference type="Proteomes" id="UP000886523"/>
    </source>
</evidence>
<dbReference type="AlphaFoldDB" id="A0A9P6DW97"/>
<comment type="subcellular location">
    <subcellularLocation>
        <location evidence="1">Nucleus</location>
    </subcellularLocation>
</comment>
<feature type="compositionally biased region" description="Acidic residues" evidence="4">
    <location>
        <begin position="1032"/>
        <end position="1042"/>
    </location>
</feature>
<dbReference type="Gene3D" id="1.25.10.10">
    <property type="entry name" value="Leucine-rich Repeat Variant"/>
    <property type="match status" value="1"/>
</dbReference>
<dbReference type="Pfam" id="PF25772">
    <property type="entry name" value="HEAT_RRP12_N"/>
    <property type="match status" value="1"/>
</dbReference>
<evidence type="ECO:0008006" key="9">
    <source>
        <dbReference type="Google" id="ProtNLM"/>
    </source>
</evidence>
<dbReference type="OrthoDB" id="2192888at2759"/>
<keyword evidence="3" id="KW-0539">Nucleus</keyword>
<evidence type="ECO:0000256" key="4">
    <source>
        <dbReference type="SAM" id="MobiDB-lite"/>
    </source>
</evidence>
<evidence type="ECO:0000259" key="5">
    <source>
        <dbReference type="Pfam" id="PF08161"/>
    </source>
</evidence>
<dbReference type="PANTHER" id="PTHR48287">
    <property type="entry name" value="ARM REPEAT SUPERFAMILY PROTEIN"/>
    <property type="match status" value="1"/>
</dbReference>
<comment type="similarity">
    <text evidence="2">Belongs to the RRP12 family.</text>
</comment>
<feature type="compositionally biased region" description="Basic and acidic residues" evidence="4">
    <location>
        <begin position="1101"/>
        <end position="1111"/>
    </location>
</feature>
<proteinExistence type="inferred from homology"/>
<dbReference type="GO" id="GO:0005634">
    <property type="term" value="C:nucleus"/>
    <property type="evidence" value="ECO:0007669"/>
    <property type="project" value="UniProtKB-SubCell"/>
</dbReference>
<dbReference type="InterPro" id="IPR016024">
    <property type="entry name" value="ARM-type_fold"/>
</dbReference>
<dbReference type="SUPFAM" id="SSF48371">
    <property type="entry name" value="ARM repeat"/>
    <property type="match status" value="1"/>
</dbReference>
<organism evidence="7 8">
    <name type="scientific">Hydnum rufescens UP504</name>
    <dbReference type="NCBI Taxonomy" id="1448309"/>
    <lineage>
        <taxon>Eukaryota</taxon>
        <taxon>Fungi</taxon>
        <taxon>Dikarya</taxon>
        <taxon>Basidiomycota</taxon>
        <taxon>Agaricomycotina</taxon>
        <taxon>Agaricomycetes</taxon>
        <taxon>Cantharellales</taxon>
        <taxon>Hydnaceae</taxon>
        <taxon>Hydnum</taxon>
    </lineage>
</organism>
<feature type="domain" description="RRP12 N-terminal HEAT" evidence="6">
    <location>
        <begin position="29"/>
        <end position="199"/>
    </location>
</feature>
<dbReference type="Proteomes" id="UP000886523">
    <property type="component" value="Unassembled WGS sequence"/>
</dbReference>
<dbReference type="PANTHER" id="PTHR48287:SF1">
    <property type="entry name" value="ARM REPEAT SUPERFAMILY PROTEIN"/>
    <property type="match status" value="1"/>
</dbReference>
<evidence type="ECO:0000256" key="2">
    <source>
        <dbReference type="ARBA" id="ARBA00007690"/>
    </source>
</evidence>
<evidence type="ECO:0000313" key="7">
    <source>
        <dbReference type="EMBL" id="KAF9512515.1"/>
    </source>
</evidence>
<feature type="compositionally biased region" description="Acidic residues" evidence="4">
    <location>
        <begin position="1062"/>
        <end position="1073"/>
    </location>
</feature>
<dbReference type="InterPro" id="IPR011989">
    <property type="entry name" value="ARM-like"/>
</dbReference>
<feature type="region of interest" description="Disordered" evidence="4">
    <location>
        <begin position="1018"/>
        <end position="1279"/>
    </location>
</feature>
<dbReference type="Pfam" id="PF08161">
    <property type="entry name" value="RRP12_HEAT"/>
    <property type="match status" value="1"/>
</dbReference>
<feature type="domain" description="RRP12 HEAT" evidence="5">
    <location>
        <begin position="324"/>
        <end position="654"/>
    </location>
</feature>
<comment type="caution">
    <text evidence="7">The sequence shown here is derived from an EMBL/GenBank/DDBJ whole genome shotgun (WGS) entry which is preliminary data.</text>
</comment>
<evidence type="ECO:0000256" key="1">
    <source>
        <dbReference type="ARBA" id="ARBA00004123"/>
    </source>
</evidence>
<evidence type="ECO:0000256" key="3">
    <source>
        <dbReference type="ARBA" id="ARBA00023242"/>
    </source>
</evidence>
<dbReference type="InterPro" id="IPR052087">
    <property type="entry name" value="RRP12"/>
</dbReference>
<reference evidence="7" key="1">
    <citation type="journal article" date="2020" name="Nat. Commun.">
        <title>Large-scale genome sequencing of mycorrhizal fungi provides insights into the early evolution of symbiotic traits.</title>
        <authorList>
            <person name="Miyauchi S."/>
            <person name="Kiss E."/>
            <person name="Kuo A."/>
            <person name="Drula E."/>
            <person name="Kohler A."/>
            <person name="Sanchez-Garcia M."/>
            <person name="Morin E."/>
            <person name="Andreopoulos B."/>
            <person name="Barry K.W."/>
            <person name="Bonito G."/>
            <person name="Buee M."/>
            <person name="Carver A."/>
            <person name="Chen C."/>
            <person name="Cichocki N."/>
            <person name="Clum A."/>
            <person name="Culley D."/>
            <person name="Crous P.W."/>
            <person name="Fauchery L."/>
            <person name="Girlanda M."/>
            <person name="Hayes R.D."/>
            <person name="Keri Z."/>
            <person name="LaButti K."/>
            <person name="Lipzen A."/>
            <person name="Lombard V."/>
            <person name="Magnuson J."/>
            <person name="Maillard F."/>
            <person name="Murat C."/>
            <person name="Nolan M."/>
            <person name="Ohm R.A."/>
            <person name="Pangilinan J."/>
            <person name="Pereira M.F."/>
            <person name="Perotto S."/>
            <person name="Peter M."/>
            <person name="Pfister S."/>
            <person name="Riley R."/>
            <person name="Sitrit Y."/>
            <person name="Stielow J.B."/>
            <person name="Szollosi G."/>
            <person name="Zifcakova L."/>
            <person name="Stursova M."/>
            <person name="Spatafora J.W."/>
            <person name="Tedersoo L."/>
            <person name="Vaario L.M."/>
            <person name="Yamada A."/>
            <person name="Yan M."/>
            <person name="Wang P."/>
            <person name="Xu J."/>
            <person name="Bruns T."/>
            <person name="Baldrian P."/>
            <person name="Vilgalys R."/>
            <person name="Dunand C."/>
            <person name="Henrissat B."/>
            <person name="Grigoriev I.V."/>
            <person name="Hibbett D."/>
            <person name="Nagy L.G."/>
            <person name="Martin F.M."/>
        </authorList>
    </citation>
    <scope>NUCLEOTIDE SEQUENCE</scope>
    <source>
        <strain evidence="7">UP504</strain>
    </source>
</reference>
<protein>
    <recommendedName>
        <fullName evidence="9">Ribosomal RNA-processing protein 12-like conserved domain-containing protein</fullName>
    </recommendedName>
</protein>
<accession>A0A9P6DW97</accession>
<name>A0A9P6DW97_9AGAM</name>
<sequence length="1279" mass="138698">MDPLEETLGKIRPHVKSSLSNQSAPAKILVAIEATLKEQGQDITPVAYYASLLTTLQEALKREHPSVNLDEGAIVPASLYLLALVLPYSPALVIRSKLGPLLDLVAPLFPILSGSAPPLRSQLSLFGSLFVALDHHSLTSTLLLRQSFASILEFTIDPRPKVRKKAQEVVVETLSSPPPPLAIHPYADQAAEYIVGVLRAVAGSPGKAQTIEIGIWVCSFVKGVTAAWPPVPLLILPSLSSPYLTSQSYALLSTLLQSPTLVLPAPTILASLLKSTPSSQSHSQAAPWLDALENTMVAYARTDGDGCAASLGKVWGLVWTWIDSDDTACRLASERALCALARYCISQKEILDTISLHEVQAPLADRKSSMKGKDHAKSTSLGTIVVTLSGSIHSVSYAKSIPSLLAILTALISRLRVPVPSNLSSVRARRTSAAQSLLADLIKYVGDLRTAKGFEYREKADDVLGMAIAVLGPEVFLGILPLNVLPDPDQPKNKNNEGRAYLLPLLASHVTNTRLSHFTDNFVPLSEKLFDLRLKAEEAGRTAESKVWEVLTSQVWACFKGYCDLAVDIKEAFTTPFGRLLTNLLYTQPTLRSSILQGLRTLLQTNVTLSTSTAPPQSLLDSFGISQVEAHANIEFLQSIAGNMVSVLFNVFSSCASEERGLVGEVIKAWLGVLSPQDIAATYAKVTGMLQDALKKPSTPSPGAVPVSHTTLDILLLLLPFLSLASLQTLFEMALSKELMESSDAGVQKKSYRILSRLVEQGVLQGKKNIIEHVVKRIGETIESVSQGSKRDRIHLLTVVTPSLANTQLHFIPSLLPEAVLATKEVNEKARTAAFDLLVVMGKKMGEGGVLQRSLVAGMDTSAGSEMAADVTANIEEYITMISAGLIGATPHMISATITAISRLLFEFKDNLPPTMQSELLATIIVFLRSANREIVKSALGFVKLATITLPISIVRPQFPDLVPALLGWSHDHKNHFKTKVQHIFERMGRRFGWDDVLQNAGDSNVDGLKVLENVKKRKEKAKKKKAANREEEQEEGGSDDDVAPKPTTGDAFEDVLYGSDSDVENGSDEGGEAEPRAKATRGRPVAGRGDPKGKQNKQNKRTDTRIRVDNDEPMDLLHGGAANTATADQKRRRQPGQEASRFKTDEGTGRLIIENEPADTDMGGLGEKMLRITSVDGFTRGPKGQVKFNKNTKKRRAEEAQDGDVEMADGSTVDAPSAEHKKKKRTEPVRLGQEFKAKNAGGDVVRRNQQDPYAYLPLSHVGSKKKGGKIKYNITGKR</sequence>
<dbReference type="EMBL" id="MU128985">
    <property type="protein sequence ID" value="KAF9512515.1"/>
    <property type="molecule type" value="Genomic_DNA"/>
</dbReference>
<keyword evidence="8" id="KW-1185">Reference proteome</keyword>
<dbReference type="InterPro" id="IPR057860">
    <property type="entry name" value="HEAT_RRP12_N"/>
</dbReference>
<dbReference type="InterPro" id="IPR012978">
    <property type="entry name" value="HEAT_RRP12"/>
</dbReference>
<gene>
    <name evidence="7" type="ORF">BS47DRAFT_1372781</name>
</gene>
<feature type="compositionally biased region" description="Basic residues" evidence="4">
    <location>
        <begin position="1018"/>
        <end position="1027"/>
    </location>
</feature>